<keyword evidence="1" id="KW-0560">Oxidoreductase</keyword>
<gene>
    <name evidence="3" type="ORF">AKJ29_00415</name>
</gene>
<dbReference type="GO" id="GO:0016491">
    <property type="term" value="F:oxidoreductase activity"/>
    <property type="evidence" value="ECO:0007669"/>
    <property type="project" value="UniProtKB-KW"/>
</dbReference>
<feature type="domain" description="FAD dependent oxidoreductase" evidence="2">
    <location>
        <begin position="41"/>
        <end position="401"/>
    </location>
</feature>
<dbReference type="SUPFAM" id="SSF51905">
    <property type="entry name" value="FAD/NAD(P)-binding domain"/>
    <property type="match status" value="1"/>
</dbReference>
<dbReference type="GO" id="GO:0005737">
    <property type="term" value="C:cytoplasm"/>
    <property type="evidence" value="ECO:0007669"/>
    <property type="project" value="TreeGrafter"/>
</dbReference>
<accession>A0A0P7IUM1</accession>
<evidence type="ECO:0000259" key="2">
    <source>
        <dbReference type="Pfam" id="PF01266"/>
    </source>
</evidence>
<evidence type="ECO:0000256" key="1">
    <source>
        <dbReference type="ARBA" id="ARBA00023002"/>
    </source>
</evidence>
<dbReference type="Gene3D" id="3.50.50.60">
    <property type="entry name" value="FAD/NAD(P)-binding domain"/>
    <property type="match status" value="1"/>
</dbReference>
<dbReference type="AlphaFoldDB" id="A0A0P7IUM1"/>
<dbReference type="Proteomes" id="UP000050471">
    <property type="component" value="Unassembled WGS sequence"/>
</dbReference>
<reference evidence="3 4" key="1">
    <citation type="submission" date="2015-09" db="EMBL/GenBank/DDBJ databases">
        <title>Draft genome sequence of Aliiroseovarius crassostreae CV919-312TSm, the causative agent of Roseovarius Oyster Disease (formerly Juvenile Oyster Disease).</title>
        <authorList>
            <person name="Kessner L."/>
            <person name="Spinard E."/>
            <person name="Nelson D."/>
        </authorList>
    </citation>
    <scope>NUCLEOTIDE SEQUENCE [LARGE SCALE GENOMIC DNA]</scope>
    <source>
        <strain evidence="3 4">CV919-312</strain>
    </source>
</reference>
<dbReference type="InterPro" id="IPR036188">
    <property type="entry name" value="FAD/NAD-bd_sf"/>
</dbReference>
<dbReference type="Pfam" id="PF01266">
    <property type="entry name" value="DAO"/>
    <property type="match status" value="1"/>
</dbReference>
<keyword evidence="4" id="KW-1185">Reference proteome</keyword>
<sequence length="447" mass="49447">MRRIYENLAYSDRPIRDRYWSRFLPDPAPEYPALNGAAETDFAVIGGGYAGLSAALQLAEAGADVTVLDAMTPGWGASGRNGGLVSLGAAKLDDGQILRRYGPDDARLFFDAERAAVDLVETYLERFALDVDRQSSGYTYLAHRPEAVQGLKEYGQQYTSRYGLPYQFIPKDEMPARGMTSPDFHGAVTLPIGFALNPMKFVLGLTGAAERAGVRIHSRAPVMEITPGAPHILQTPQGRLRARHLLICTNGYSSEDLPDALAGRYLPVQSNILVTRPMAEDELAAQGWTSDQMCVDSRTLLHYFRLLPDRRMLLGLRGSVRVTEAEMARTEATARADFDRMFPAWQQVETEYFWSGLICMTRNLVPFAGPVPGMDRAWAALGFHGGGVTMAPYAGALIADMALGRAARPHPGLMQRPLRRFELGRWRRSALPAAFAWYRLRDEGFGR</sequence>
<organism evidence="3 4">
    <name type="scientific">Aliiroseovarius crassostreae</name>
    <dbReference type="NCBI Taxonomy" id="154981"/>
    <lineage>
        <taxon>Bacteria</taxon>
        <taxon>Pseudomonadati</taxon>
        <taxon>Pseudomonadota</taxon>
        <taxon>Alphaproteobacteria</taxon>
        <taxon>Rhodobacterales</taxon>
        <taxon>Paracoccaceae</taxon>
        <taxon>Aliiroseovarius</taxon>
    </lineage>
</organism>
<dbReference type="Gene3D" id="3.30.9.10">
    <property type="entry name" value="D-Amino Acid Oxidase, subunit A, domain 2"/>
    <property type="match status" value="1"/>
</dbReference>
<dbReference type="PANTHER" id="PTHR13847">
    <property type="entry name" value="SARCOSINE DEHYDROGENASE-RELATED"/>
    <property type="match status" value="1"/>
</dbReference>
<proteinExistence type="predicted"/>
<evidence type="ECO:0000313" key="4">
    <source>
        <dbReference type="Proteomes" id="UP000050471"/>
    </source>
</evidence>
<dbReference type="EMBL" id="LKBA01000014">
    <property type="protein sequence ID" value="KPN62676.1"/>
    <property type="molecule type" value="Genomic_DNA"/>
</dbReference>
<comment type="caution">
    <text evidence="3">The sequence shown here is derived from an EMBL/GenBank/DDBJ whole genome shotgun (WGS) entry which is preliminary data.</text>
</comment>
<dbReference type="InterPro" id="IPR006076">
    <property type="entry name" value="FAD-dep_OxRdtase"/>
</dbReference>
<name>A0A0P7IUM1_9RHOB</name>
<dbReference type="PANTHER" id="PTHR13847:SF281">
    <property type="entry name" value="FAD DEPENDENT OXIDOREDUCTASE DOMAIN-CONTAINING PROTEIN"/>
    <property type="match status" value="1"/>
</dbReference>
<dbReference type="STRING" id="154981.AKJ29_00415"/>
<dbReference type="RefSeq" id="WP_055191360.1">
    <property type="nucleotide sequence ID" value="NZ_FPBS01000048.1"/>
</dbReference>
<dbReference type="OrthoDB" id="9806601at2"/>
<protein>
    <submittedName>
        <fullName evidence="3">FAD-dependent oxidoreductase</fullName>
    </submittedName>
</protein>
<evidence type="ECO:0000313" key="3">
    <source>
        <dbReference type="EMBL" id="KPN62676.1"/>
    </source>
</evidence>